<dbReference type="PANTHER" id="PTHR12117:SF0">
    <property type="entry name" value="PROLYL 3-HYDROXYLASE OGFOD1"/>
    <property type="match status" value="1"/>
</dbReference>
<comment type="similarity">
    <text evidence="15">Belongs to the class I-like SAM-binding methyltransferase superfamily. TrmB family.</text>
</comment>
<evidence type="ECO:0000256" key="11">
    <source>
        <dbReference type="ARBA" id="ARBA00022964"/>
    </source>
</evidence>
<evidence type="ECO:0000256" key="15">
    <source>
        <dbReference type="HAMAP-Rule" id="MF_03055"/>
    </source>
</evidence>
<dbReference type="GO" id="GO:0031543">
    <property type="term" value="F:peptidyl-proline dioxygenase activity"/>
    <property type="evidence" value="ECO:0007669"/>
    <property type="project" value="TreeGrafter"/>
</dbReference>
<dbReference type="GO" id="GO:0006449">
    <property type="term" value="P:regulation of translational termination"/>
    <property type="evidence" value="ECO:0007669"/>
    <property type="project" value="TreeGrafter"/>
</dbReference>
<dbReference type="SUPFAM" id="SSF141678">
    <property type="entry name" value="MAL13P1.257-like"/>
    <property type="match status" value="1"/>
</dbReference>
<evidence type="ECO:0000256" key="2">
    <source>
        <dbReference type="ARBA" id="ARBA00001961"/>
    </source>
</evidence>
<dbReference type="Gene3D" id="3.40.50.150">
    <property type="entry name" value="Vaccinia Virus protein VP39"/>
    <property type="match status" value="1"/>
</dbReference>
<organism evidence="18 19">
    <name type="scientific">Tigriopus californicus</name>
    <name type="common">Marine copepod</name>
    <dbReference type="NCBI Taxonomy" id="6832"/>
    <lineage>
        <taxon>Eukaryota</taxon>
        <taxon>Metazoa</taxon>
        <taxon>Ecdysozoa</taxon>
        <taxon>Arthropoda</taxon>
        <taxon>Crustacea</taxon>
        <taxon>Multicrustacea</taxon>
        <taxon>Hexanauplia</taxon>
        <taxon>Copepoda</taxon>
        <taxon>Harpacticoida</taxon>
        <taxon>Harpacticidae</taxon>
        <taxon>Tigriopus</taxon>
    </lineage>
</organism>
<dbReference type="InterPro" id="IPR008584">
    <property type="entry name" value="CXXC_Zn-binding_euk"/>
</dbReference>
<dbReference type="GO" id="GO:0005506">
    <property type="term" value="F:iron ion binding"/>
    <property type="evidence" value="ECO:0007669"/>
    <property type="project" value="InterPro"/>
</dbReference>
<dbReference type="GO" id="GO:0005634">
    <property type="term" value="C:nucleus"/>
    <property type="evidence" value="ECO:0007669"/>
    <property type="project" value="UniProtKB-SubCell"/>
</dbReference>
<dbReference type="GO" id="GO:0031418">
    <property type="term" value="F:L-ascorbic acid binding"/>
    <property type="evidence" value="ECO:0007669"/>
    <property type="project" value="UniProtKB-KW"/>
</dbReference>
<dbReference type="Pfam" id="PF02390">
    <property type="entry name" value="Methyltransf_4"/>
    <property type="match status" value="1"/>
</dbReference>
<reference evidence="18 19" key="1">
    <citation type="journal article" date="2018" name="Nat. Ecol. Evol.">
        <title>Genomic signatures of mitonuclear coevolution across populations of Tigriopus californicus.</title>
        <authorList>
            <person name="Barreto F.S."/>
            <person name="Watson E.T."/>
            <person name="Lima T.G."/>
            <person name="Willett C.S."/>
            <person name="Edmands S."/>
            <person name="Li W."/>
            <person name="Burton R.S."/>
        </authorList>
    </citation>
    <scope>NUCLEOTIDE SEQUENCE [LARGE SCALE GENOMIC DNA]</scope>
    <source>
        <strain evidence="18 19">San Diego</strain>
    </source>
</reference>
<evidence type="ECO:0000256" key="8">
    <source>
        <dbReference type="ARBA" id="ARBA00022694"/>
    </source>
</evidence>
<evidence type="ECO:0000256" key="6">
    <source>
        <dbReference type="ARBA" id="ARBA00022679"/>
    </source>
</evidence>
<dbReference type="Proteomes" id="UP000318571">
    <property type="component" value="Chromosome 2"/>
</dbReference>
<evidence type="ECO:0000256" key="12">
    <source>
        <dbReference type="ARBA" id="ARBA00023002"/>
    </source>
</evidence>
<dbReference type="GO" id="GO:0008176">
    <property type="term" value="F:tRNA (guanine(46)-N7)-methyltransferase activity"/>
    <property type="evidence" value="ECO:0007669"/>
    <property type="project" value="UniProtKB-UniRule"/>
</dbReference>
<dbReference type="InterPro" id="IPR025763">
    <property type="entry name" value="Trm8_euk"/>
</dbReference>
<keyword evidence="10" id="KW-0847">Vitamin C</keyword>
<dbReference type="OMA" id="SWINLEY"/>
<evidence type="ECO:0000256" key="1">
    <source>
        <dbReference type="ARBA" id="ARBA00000142"/>
    </source>
</evidence>
<dbReference type="InterPro" id="IPR003358">
    <property type="entry name" value="tRNA_(Gua-N-7)_MeTrfase_Trmb"/>
</dbReference>
<comment type="subcellular location">
    <subcellularLocation>
        <location evidence="3 15">Nucleus</location>
    </subcellularLocation>
</comment>
<comment type="function">
    <text evidence="15">Catalyzes the formation of N(7)-methylguanine at position 46 (m7G46) in tRNA.</text>
</comment>
<gene>
    <name evidence="18" type="ORF">TCAL_09367</name>
</gene>
<dbReference type="GO" id="GO:0000049">
    <property type="term" value="F:tRNA binding"/>
    <property type="evidence" value="ECO:0007669"/>
    <property type="project" value="UniProtKB-UniRule"/>
</dbReference>
<feature type="region of interest" description="Disordered" evidence="16">
    <location>
        <begin position="459"/>
        <end position="478"/>
    </location>
</feature>
<comment type="cofactor">
    <cofactor evidence="2">
        <name>L-ascorbate</name>
        <dbReference type="ChEBI" id="CHEBI:38290"/>
    </cofactor>
</comment>
<feature type="binding site" evidence="15">
    <location>
        <begin position="98"/>
        <end position="99"/>
    </location>
    <ligand>
        <name>S-adenosyl-L-methionine</name>
        <dbReference type="ChEBI" id="CHEBI:59789"/>
    </ligand>
</feature>
<feature type="compositionally biased region" description="Basic and acidic residues" evidence="16">
    <location>
        <begin position="426"/>
        <end position="438"/>
    </location>
</feature>
<keyword evidence="8 15" id="KW-0819">tRNA processing</keyword>
<keyword evidence="13 15" id="KW-0539">Nucleus</keyword>
<keyword evidence="9 15" id="KW-0694">RNA-binding</keyword>
<comment type="catalytic activity">
    <reaction evidence="1 15">
        <text>guanosine(46) in tRNA + S-adenosyl-L-methionine = N(7)-methylguanosine(46) in tRNA + S-adenosyl-L-homocysteine</text>
        <dbReference type="Rhea" id="RHEA:42708"/>
        <dbReference type="Rhea" id="RHEA-COMP:10188"/>
        <dbReference type="Rhea" id="RHEA-COMP:10189"/>
        <dbReference type="ChEBI" id="CHEBI:57856"/>
        <dbReference type="ChEBI" id="CHEBI:59789"/>
        <dbReference type="ChEBI" id="CHEBI:74269"/>
        <dbReference type="ChEBI" id="CHEBI:74480"/>
        <dbReference type="EC" id="2.1.1.33"/>
    </reaction>
</comment>
<dbReference type="InterPro" id="IPR029063">
    <property type="entry name" value="SAM-dependent_MTases_sf"/>
</dbReference>
<dbReference type="EMBL" id="VCGU01000005">
    <property type="protein sequence ID" value="TRY75864.1"/>
    <property type="molecule type" value="Genomic_DNA"/>
</dbReference>
<evidence type="ECO:0000256" key="16">
    <source>
        <dbReference type="SAM" id="MobiDB-lite"/>
    </source>
</evidence>
<sequence>MATSPAIAPEAMDTSALPQLPQKRFYRQRAHSNPMADHCFDYPLTPAHMDWRALYPDFQSHDPLASPQVRLADIGCGYGGLLVQLSPMFPDQLILGMEIRVKVSDYVRDRIQALRQQHPGSYRNIACLRSNAMKYLPNFFRPGQLEKLFFLFPDPHFKKAKHKWRIINDTLLAEYAYVLAVGGLIYTMTDVEELHVWMSSHCAEHPLFEALTESELQLDPVVTKLYESTEEGQKVTRNAVSIMVKIGLQIKAFLENVTGLEAEGQDFRWYLKMKCANCGEVPDHFQYIALDEKQPLKGGRGDANCVLKCKLCGRENSIDILESTMTAYSMEDSPQFKTIVAFDCRGVEPVEFSPRNGWKVRGYSENEEGEGGETGTVFEDVDLVEKEWADYDEKSDQSTCISEFESQFMSNGRGKGVGKRSNHQNGHHDSIKKSKFENGHSSADSFSLNPILEAVKSQMKTKWTSEKPKSNGESDPQVELSHEPFTYCAIKNFVQSPKSLLEDLTQELNDLQMTEKNNDLYKFHQSGDLKAEKQEMIQKFIHFLQTRVKEFLKEVTQIEFSQEIDLFCAKYNYTDYLLCHDDELEGRRIAFIWYLVPPSWKEKDGGALDLFQTQANGDPGEVVKSLTPTHNSFVFFEVTPKSFHQVNEVLTQDKTRLSVGGWFHGSTQPRPTKTSMAIVSNSVPKPPTETEEELFFSWINLEYVDDTMQMQIRVEFEENSEISLQNFFDPEKIAQLSDILGRDGIPWEWLGPANKRNHERLKLEDAQSAMDEAKSEPVNAKSVAEIRQWRQGSYTLVHDEDIEKADLVLDAKVFFNCKDWGLECGGYSSYIEKDEDRELLSVQPSENTLMLVCRDNKTLRFVKRVTDDVNHKLKDGRFQELSMVYYEK</sequence>
<feature type="binding site" evidence="15">
    <location>
        <position position="75"/>
    </location>
    <ligand>
        <name>S-adenosyl-L-methionine</name>
        <dbReference type="ChEBI" id="CHEBI:59789"/>
    </ligand>
</feature>
<dbReference type="Pfam" id="PF13661">
    <property type="entry name" value="2OG-FeII_Oxy_4"/>
    <property type="match status" value="1"/>
</dbReference>
<feature type="binding site" evidence="15">
    <location>
        <position position="151"/>
    </location>
    <ligand>
        <name>S-adenosyl-L-methionine</name>
        <dbReference type="ChEBI" id="CHEBI:59789"/>
    </ligand>
</feature>
<keyword evidence="5 15" id="KW-0489">Methyltransferase</keyword>
<evidence type="ECO:0000313" key="18">
    <source>
        <dbReference type="EMBL" id="TRY75864.1"/>
    </source>
</evidence>
<dbReference type="STRING" id="6832.A0A553PDW9"/>
<feature type="binding site" evidence="15">
    <location>
        <begin position="131"/>
        <end position="132"/>
    </location>
    <ligand>
        <name>S-adenosyl-L-methionine</name>
        <dbReference type="ChEBI" id="CHEBI:59789"/>
    </ligand>
</feature>
<evidence type="ECO:0000256" key="9">
    <source>
        <dbReference type="ARBA" id="ARBA00022884"/>
    </source>
</evidence>
<dbReference type="Pfam" id="PF05907">
    <property type="entry name" value="CXXC_Zn-b_euk"/>
    <property type="match status" value="1"/>
</dbReference>
<protein>
    <recommendedName>
        <fullName evidence="15">tRNA (guanine-N(7)-)-methyltransferase</fullName>
        <ecNumber evidence="15">2.1.1.33</ecNumber>
    </recommendedName>
    <alternativeName>
        <fullName evidence="15">tRNA (guanine(46)-N(7))-methyltransferase</fullName>
    </alternativeName>
    <alternativeName>
        <fullName evidence="15">tRNA(m7G46)-methyltransferase</fullName>
    </alternativeName>
</protein>
<dbReference type="InterPro" id="IPR006620">
    <property type="entry name" value="Pro_4_hyd_alph"/>
</dbReference>
<evidence type="ECO:0000256" key="7">
    <source>
        <dbReference type="ARBA" id="ARBA00022691"/>
    </source>
</evidence>
<dbReference type="SMART" id="SM00702">
    <property type="entry name" value="P4Hc"/>
    <property type="match status" value="1"/>
</dbReference>
<evidence type="ECO:0000256" key="14">
    <source>
        <dbReference type="ARBA" id="ARBA00060552"/>
    </source>
</evidence>
<dbReference type="UniPathway" id="UPA00989"/>
<dbReference type="EC" id="2.1.1.33" evidence="15"/>
<comment type="caution">
    <text evidence="18">The sequence shown here is derived from an EMBL/GenBank/DDBJ whole genome shotgun (WGS) entry which is preliminary data.</text>
</comment>
<proteinExistence type="inferred from homology"/>
<dbReference type="InterPro" id="IPR051842">
    <property type="entry name" value="uS12_prolyl_hydroxylase"/>
</dbReference>
<name>A0A553PDW9_TIGCA</name>
<feature type="binding site" evidence="15">
    <location>
        <begin position="229"/>
        <end position="231"/>
    </location>
    <ligand>
        <name>S-adenosyl-L-methionine</name>
        <dbReference type="ChEBI" id="CHEBI:59789"/>
    </ligand>
</feature>
<dbReference type="HAMAP" id="MF_03055">
    <property type="entry name" value="tRNA_methyltr_TrmB_euk"/>
    <property type="match status" value="1"/>
</dbReference>
<keyword evidence="7 15" id="KW-0949">S-adenosyl-L-methionine</keyword>
<keyword evidence="4 15" id="KW-0820">tRNA-binding</keyword>
<dbReference type="InterPro" id="IPR039558">
    <property type="entry name" value="TPA1/OFD1_N"/>
</dbReference>
<evidence type="ECO:0000256" key="10">
    <source>
        <dbReference type="ARBA" id="ARBA00022896"/>
    </source>
</evidence>
<evidence type="ECO:0000256" key="13">
    <source>
        <dbReference type="ARBA" id="ARBA00023242"/>
    </source>
</evidence>
<keyword evidence="19" id="KW-1185">Reference proteome</keyword>
<dbReference type="Gene3D" id="2.60.120.620">
    <property type="entry name" value="q2cbj1_9rhob like domain"/>
    <property type="match status" value="2"/>
</dbReference>
<evidence type="ECO:0000259" key="17">
    <source>
        <dbReference type="SMART" id="SM00702"/>
    </source>
</evidence>
<dbReference type="PROSITE" id="PS51625">
    <property type="entry name" value="SAM_MT_TRMB"/>
    <property type="match status" value="1"/>
</dbReference>
<evidence type="ECO:0000313" key="19">
    <source>
        <dbReference type="Proteomes" id="UP000318571"/>
    </source>
</evidence>
<dbReference type="NCBIfam" id="TIGR00091">
    <property type="entry name" value="tRNA (guanosine(46)-N7)-methyltransferase TrmB"/>
    <property type="match status" value="1"/>
</dbReference>
<dbReference type="GO" id="GO:0005737">
    <property type="term" value="C:cytoplasm"/>
    <property type="evidence" value="ECO:0007669"/>
    <property type="project" value="TreeGrafter"/>
</dbReference>
<evidence type="ECO:0000256" key="3">
    <source>
        <dbReference type="ARBA" id="ARBA00004123"/>
    </source>
</evidence>
<feature type="domain" description="Prolyl 4-hydroxylase alpha subunit" evidence="17">
    <location>
        <begin position="485"/>
        <end position="664"/>
    </location>
</feature>
<feature type="active site" evidence="15">
    <location>
        <position position="154"/>
    </location>
</feature>
<comment type="pathway">
    <text evidence="14 15">tRNA modification; N(7)-methylguanine-tRNA biosynthesis.</text>
</comment>
<dbReference type="FunFam" id="3.40.50.150:FF:000060">
    <property type="entry name" value="tRNA (guanine-N(7)-)-methyltransferase"/>
    <property type="match status" value="1"/>
</dbReference>
<dbReference type="AlphaFoldDB" id="A0A553PDW9"/>
<keyword evidence="11" id="KW-0223">Dioxygenase</keyword>
<feature type="region of interest" description="Disordered" evidence="16">
    <location>
        <begin position="411"/>
        <end position="444"/>
    </location>
</feature>
<keyword evidence="6 15" id="KW-0808">Transferase</keyword>
<keyword evidence="12" id="KW-0560">Oxidoreductase</keyword>
<evidence type="ECO:0000256" key="4">
    <source>
        <dbReference type="ARBA" id="ARBA00022555"/>
    </source>
</evidence>
<dbReference type="SUPFAM" id="SSF53335">
    <property type="entry name" value="S-adenosyl-L-methionine-dependent methyltransferases"/>
    <property type="match status" value="1"/>
</dbReference>
<dbReference type="Pfam" id="PF10637">
    <property type="entry name" value="Ofd1_CTDD"/>
    <property type="match status" value="1"/>
</dbReference>
<dbReference type="InterPro" id="IPR019601">
    <property type="entry name" value="Oxoglutarate/Fe-dep_Oase_C"/>
</dbReference>
<dbReference type="GO" id="GO:0106143">
    <property type="term" value="C:tRNA (m7G46) methyltransferase complex"/>
    <property type="evidence" value="ECO:0007669"/>
    <property type="project" value="UniProtKB-ARBA"/>
</dbReference>
<feature type="compositionally biased region" description="Basic and acidic residues" evidence="16">
    <location>
        <begin position="463"/>
        <end position="472"/>
    </location>
</feature>
<evidence type="ECO:0000256" key="5">
    <source>
        <dbReference type="ARBA" id="ARBA00022603"/>
    </source>
</evidence>
<accession>A0A553PDW9</accession>
<dbReference type="PANTHER" id="PTHR12117">
    <property type="entry name" value="HISTONE ACETYLTRANSFERASE COMPLEX"/>
    <property type="match status" value="1"/>
</dbReference>